<evidence type="ECO:0000313" key="1">
    <source>
        <dbReference type="EMBL" id="KAH7933876.1"/>
    </source>
</evidence>
<gene>
    <name evidence="1" type="ORF">HPB49_018628</name>
</gene>
<name>A0ACB8C501_DERSI</name>
<accession>A0ACB8C501</accession>
<proteinExistence type="predicted"/>
<dbReference type="EMBL" id="CM023478">
    <property type="protein sequence ID" value="KAH7933876.1"/>
    <property type="molecule type" value="Genomic_DNA"/>
</dbReference>
<protein>
    <submittedName>
        <fullName evidence="1">Uncharacterized protein</fullName>
    </submittedName>
</protein>
<dbReference type="Proteomes" id="UP000821865">
    <property type="component" value="Chromosome 9"/>
</dbReference>
<comment type="caution">
    <text evidence="1">The sequence shown here is derived from an EMBL/GenBank/DDBJ whole genome shotgun (WGS) entry which is preliminary data.</text>
</comment>
<organism evidence="1 2">
    <name type="scientific">Dermacentor silvarum</name>
    <name type="common">Tick</name>
    <dbReference type="NCBI Taxonomy" id="543639"/>
    <lineage>
        <taxon>Eukaryota</taxon>
        <taxon>Metazoa</taxon>
        <taxon>Ecdysozoa</taxon>
        <taxon>Arthropoda</taxon>
        <taxon>Chelicerata</taxon>
        <taxon>Arachnida</taxon>
        <taxon>Acari</taxon>
        <taxon>Parasitiformes</taxon>
        <taxon>Ixodida</taxon>
        <taxon>Ixodoidea</taxon>
        <taxon>Ixodidae</taxon>
        <taxon>Rhipicephalinae</taxon>
        <taxon>Dermacentor</taxon>
    </lineage>
</organism>
<reference evidence="1" key="1">
    <citation type="submission" date="2020-05" db="EMBL/GenBank/DDBJ databases">
        <title>Large-scale comparative analyses of tick genomes elucidate their genetic diversity and vector capacities.</title>
        <authorList>
            <person name="Jia N."/>
            <person name="Wang J."/>
            <person name="Shi W."/>
            <person name="Du L."/>
            <person name="Sun Y."/>
            <person name="Zhan W."/>
            <person name="Jiang J."/>
            <person name="Wang Q."/>
            <person name="Zhang B."/>
            <person name="Ji P."/>
            <person name="Sakyi L.B."/>
            <person name="Cui X."/>
            <person name="Yuan T."/>
            <person name="Jiang B."/>
            <person name="Yang W."/>
            <person name="Lam T.T.-Y."/>
            <person name="Chang Q."/>
            <person name="Ding S."/>
            <person name="Wang X."/>
            <person name="Zhu J."/>
            <person name="Ruan X."/>
            <person name="Zhao L."/>
            <person name="Wei J."/>
            <person name="Que T."/>
            <person name="Du C."/>
            <person name="Cheng J."/>
            <person name="Dai P."/>
            <person name="Han X."/>
            <person name="Huang E."/>
            <person name="Gao Y."/>
            <person name="Liu J."/>
            <person name="Shao H."/>
            <person name="Ye R."/>
            <person name="Li L."/>
            <person name="Wei W."/>
            <person name="Wang X."/>
            <person name="Wang C."/>
            <person name="Yang T."/>
            <person name="Huo Q."/>
            <person name="Li W."/>
            <person name="Guo W."/>
            <person name="Chen H."/>
            <person name="Zhou L."/>
            <person name="Ni X."/>
            <person name="Tian J."/>
            <person name="Zhou Y."/>
            <person name="Sheng Y."/>
            <person name="Liu T."/>
            <person name="Pan Y."/>
            <person name="Xia L."/>
            <person name="Li J."/>
            <person name="Zhao F."/>
            <person name="Cao W."/>
        </authorList>
    </citation>
    <scope>NUCLEOTIDE SEQUENCE</scope>
    <source>
        <strain evidence="1">Dsil-2018</strain>
    </source>
</reference>
<evidence type="ECO:0000313" key="2">
    <source>
        <dbReference type="Proteomes" id="UP000821865"/>
    </source>
</evidence>
<keyword evidence="2" id="KW-1185">Reference proteome</keyword>
<sequence>MAGNPNANDACLPATGPVELVPTQRGGFKAEYLGRTFTMESRKRSRYYWRCDIRCCKARLSTDVYGSDHMVYTFKAHNERLHQRATCETKRKRCSATNMKKPIVPIGNFNYVLEKANGGLKFWRCKYSTCPGRCRPLDGHLVVGPSEHQCPDKQQPEMMQDSDGAEVDQPHNDGVEPQVLSQGCSHQQQEEKQEEPKEKKRTVQEQAELEEDGDQKTRPILSGIARVAGEQAVERCAPLCTEEAAEPRQLRETADDFQDAHCVYDSEPDDANQDGRSTVSAGSTNKNIDDDVKSYLSVGDDCKDDADQTLCNVSAKVKDEAAWINVVVSTDDEDSDGEDEAYEEHAILDHSVSGGANLKRNRPHAISGQVLEMTYEAYDKGKREIAVFRASTDESAAGGRD</sequence>